<reference evidence="2" key="1">
    <citation type="submission" date="2021-02" db="EMBL/GenBank/DDBJ databases">
        <authorList>
            <person name="Dougan E. K."/>
            <person name="Rhodes N."/>
            <person name="Thang M."/>
            <person name="Chan C."/>
        </authorList>
    </citation>
    <scope>NUCLEOTIDE SEQUENCE</scope>
</reference>
<name>A0A812T732_9DINO</name>
<organism evidence="2 3">
    <name type="scientific">Symbiodinium necroappetens</name>
    <dbReference type="NCBI Taxonomy" id="1628268"/>
    <lineage>
        <taxon>Eukaryota</taxon>
        <taxon>Sar</taxon>
        <taxon>Alveolata</taxon>
        <taxon>Dinophyceae</taxon>
        <taxon>Suessiales</taxon>
        <taxon>Symbiodiniaceae</taxon>
        <taxon>Symbiodinium</taxon>
    </lineage>
</organism>
<sequence>MREVSQYRQEVTPRRPAGPAVRQVAGAPFGPVPTLHFSSGTATCSARGTSRILIAEP</sequence>
<dbReference type="EMBL" id="CAJNJA010023970">
    <property type="protein sequence ID" value="CAE7519570.1"/>
    <property type="molecule type" value="Genomic_DNA"/>
</dbReference>
<evidence type="ECO:0000313" key="3">
    <source>
        <dbReference type="Proteomes" id="UP000601435"/>
    </source>
</evidence>
<dbReference type="Proteomes" id="UP000601435">
    <property type="component" value="Unassembled WGS sequence"/>
</dbReference>
<feature type="region of interest" description="Disordered" evidence="1">
    <location>
        <begin position="1"/>
        <end position="23"/>
    </location>
</feature>
<proteinExistence type="predicted"/>
<evidence type="ECO:0000256" key="1">
    <source>
        <dbReference type="SAM" id="MobiDB-lite"/>
    </source>
</evidence>
<protein>
    <submittedName>
        <fullName evidence="2">Uncharacterized protein</fullName>
    </submittedName>
</protein>
<evidence type="ECO:0000313" key="2">
    <source>
        <dbReference type="EMBL" id="CAE7519570.1"/>
    </source>
</evidence>
<accession>A0A812T732</accession>
<keyword evidence="3" id="KW-1185">Reference proteome</keyword>
<dbReference type="OrthoDB" id="10295630at2759"/>
<dbReference type="AlphaFoldDB" id="A0A812T732"/>
<gene>
    <name evidence="2" type="ORF">SNEC2469_LOCUS14856</name>
</gene>
<comment type="caution">
    <text evidence="2">The sequence shown here is derived from an EMBL/GenBank/DDBJ whole genome shotgun (WGS) entry which is preliminary data.</text>
</comment>